<keyword evidence="2" id="KW-1185">Reference proteome</keyword>
<protein>
    <submittedName>
        <fullName evidence="1">Uncharacterized protein</fullName>
    </submittedName>
</protein>
<evidence type="ECO:0000313" key="1">
    <source>
        <dbReference type="EMBL" id="BBD91244.1"/>
    </source>
</evidence>
<organism evidence="1 2">
    <name type="scientific">Staphylococcus caprae</name>
    <dbReference type="NCBI Taxonomy" id="29380"/>
    <lineage>
        <taxon>Bacteria</taxon>
        <taxon>Bacillati</taxon>
        <taxon>Bacillota</taxon>
        <taxon>Bacilli</taxon>
        <taxon>Bacillales</taxon>
        <taxon>Staphylococcaceae</taxon>
        <taxon>Staphylococcus</taxon>
    </lineage>
</organism>
<dbReference type="RefSeq" id="WP_095323452.1">
    <property type="nucleotide sequence ID" value="NZ_AP018585.1"/>
</dbReference>
<proteinExistence type="predicted"/>
<dbReference type="GeneID" id="58049919"/>
<evidence type="ECO:0000313" key="2">
    <source>
        <dbReference type="Proteomes" id="UP000274772"/>
    </source>
</evidence>
<gene>
    <name evidence="1" type="ORF">JMUB590_0134</name>
</gene>
<sequence length="181" mass="19798">MKKHLQKLVTATVATAIVSGPVYFTLESHKANAETMQEVDKETQQRKKLGNDLLKAIEETKGDINDPKATAQLKGQVTNYKNGVANRGKATIAAKAGAKALRATVHRIGEKAWNKYVKKIESMSGRKLVMLHYQGINKFCDILTGFEGNLSDAIAKTLNKYTGLNKNVGYVVARALIALLL</sequence>
<accession>A0ABM7FQ64</accession>
<name>A0ABM7FQ64_9STAP</name>
<dbReference type="Proteomes" id="UP000274772">
    <property type="component" value="Chromosome"/>
</dbReference>
<dbReference type="EMBL" id="AP018586">
    <property type="protein sequence ID" value="BBD91244.1"/>
    <property type="molecule type" value="Genomic_DNA"/>
</dbReference>
<reference evidence="1 2" key="1">
    <citation type="submission" date="2018-05" db="EMBL/GenBank/DDBJ databases">
        <title>Complete genome sequencing of three human clinical isolates of Staphylococcus caprae reveals virulence factors similar to those of S. epidermidis and S. capitis.</title>
        <authorList>
            <person name="Watanabe S."/>
            <person name="Cui L."/>
        </authorList>
    </citation>
    <scope>NUCLEOTIDE SEQUENCE [LARGE SCALE GENOMIC DNA]</scope>
    <source>
        <strain evidence="1 2">JMUB590</strain>
    </source>
</reference>